<organism evidence="7 8">
    <name type="scientific">Parasitella parasitica</name>
    <dbReference type="NCBI Taxonomy" id="35722"/>
    <lineage>
        <taxon>Eukaryota</taxon>
        <taxon>Fungi</taxon>
        <taxon>Fungi incertae sedis</taxon>
        <taxon>Mucoromycota</taxon>
        <taxon>Mucoromycotina</taxon>
        <taxon>Mucoromycetes</taxon>
        <taxon>Mucorales</taxon>
        <taxon>Mucorineae</taxon>
        <taxon>Mucoraceae</taxon>
        <taxon>Parasitella</taxon>
    </lineage>
</organism>
<feature type="compositionally biased region" description="Polar residues" evidence="5">
    <location>
        <begin position="335"/>
        <end position="360"/>
    </location>
</feature>
<feature type="domain" description="DNA endonuclease activator Ctp1 C-terminal" evidence="6">
    <location>
        <begin position="421"/>
        <end position="452"/>
    </location>
</feature>
<keyword evidence="4" id="KW-0175">Coiled coil</keyword>
<evidence type="ECO:0000256" key="1">
    <source>
        <dbReference type="ARBA" id="ARBA00004123"/>
    </source>
</evidence>
<dbReference type="OrthoDB" id="5801062at2759"/>
<dbReference type="EMBL" id="LN732886">
    <property type="protein sequence ID" value="CEP16179.1"/>
    <property type="molecule type" value="Genomic_DNA"/>
</dbReference>
<evidence type="ECO:0000256" key="2">
    <source>
        <dbReference type="ARBA" id="ARBA00022763"/>
    </source>
</evidence>
<evidence type="ECO:0000313" key="8">
    <source>
        <dbReference type="Proteomes" id="UP000054107"/>
    </source>
</evidence>
<accession>A0A0B7NML3</accession>
<evidence type="ECO:0000313" key="7">
    <source>
        <dbReference type="EMBL" id="CEP16179.1"/>
    </source>
</evidence>
<name>A0A0B7NML3_9FUNG</name>
<feature type="region of interest" description="Disordered" evidence="5">
    <location>
        <begin position="335"/>
        <end position="374"/>
    </location>
</feature>
<keyword evidence="8" id="KW-1185">Reference proteome</keyword>
<keyword evidence="3" id="KW-0539">Nucleus</keyword>
<dbReference type="Proteomes" id="UP000054107">
    <property type="component" value="Unassembled WGS sequence"/>
</dbReference>
<proteinExistence type="predicted"/>
<evidence type="ECO:0000256" key="4">
    <source>
        <dbReference type="SAM" id="Coils"/>
    </source>
</evidence>
<gene>
    <name evidence="7" type="primary">PARPA_10425.1 scaffold 40485</name>
</gene>
<dbReference type="AlphaFoldDB" id="A0A0B7NML3"/>
<dbReference type="STRING" id="35722.A0A0B7NML3"/>
<feature type="region of interest" description="Disordered" evidence="5">
    <location>
        <begin position="437"/>
        <end position="456"/>
    </location>
</feature>
<keyword evidence="2" id="KW-0227">DNA damage</keyword>
<feature type="region of interest" description="Disordered" evidence="5">
    <location>
        <begin position="209"/>
        <end position="269"/>
    </location>
</feature>
<dbReference type="InterPro" id="IPR013882">
    <property type="entry name" value="Ctp1_C"/>
</dbReference>
<protein>
    <recommendedName>
        <fullName evidence="6">DNA endonuclease activator Ctp1 C-terminal domain-containing protein</fullName>
    </recommendedName>
</protein>
<sequence>MSASSSTVPKDPGKALAIHIQNEPDDVKSSEWKQWELERLRLKCDKDRRTIRGLRISNDRSIEELKTKLQDAISSQERLKEMEIAEYRMKCENSLNEKKQECERLTQSLNACQKTIAFYQLAQTGDKVNEGMKVRIVELEDHIKFKDKEIQELIMQNQAQEKENQELKDRIDSQISEINKLIAMNDASKSKISALPVKCQETIEQIGFAAQSTTRKPRSTPERELNTMSHEQKPSLPVSTSTLIPTNKSPSKNPSTSEPTTAATVQQTAHDAIPLKRALSTSLSDKTNRLSEALKSKKGRKIEVVIKHEQVVIDNTPEVENTPLYKAKPITTTFTTQKASPSTKSGNALPNSTNETSNRAYHSKPQEKPSAASAMPLTVHNHRHRGDRAHMEGSTCISCNNFYDDEVLAANIHGNQLQMTGQDRIQLNSRHRFHRTARSRTPPGFWDLDFDTPDQP</sequence>
<evidence type="ECO:0000256" key="3">
    <source>
        <dbReference type="ARBA" id="ARBA00023242"/>
    </source>
</evidence>
<feature type="compositionally biased region" description="Basic and acidic residues" evidence="5">
    <location>
        <begin position="219"/>
        <end position="233"/>
    </location>
</feature>
<comment type="subcellular location">
    <subcellularLocation>
        <location evidence="1">Nucleus</location>
    </subcellularLocation>
</comment>
<dbReference type="Pfam" id="PF08573">
    <property type="entry name" value="SAE2"/>
    <property type="match status" value="1"/>
</dbReference>
<dbReference type="GO" id="GO:0005634">
    <property type="term" value="C:nucleus"/>
    <property type="evidence" value="ECO:0007669"/>
    <property type="project" value="UniProtKB-SubCell"/>
</dbReference>
<evidence type="ECO:0000256" key="5">
    <source>
        <dbReference type="SAM" id="MobiDB-lite"/>
    </source>
</evidence>
<feature type="coiled-coil region" evidence="4">
    <location>
        <begin position="62"/>
        <end position="184"/>
    </location>
</feature>
<reference evidence="7 8" key="1">
    <citation type="submission" date="2014-09" db="EMBL/GenBank/DDBJ databases">
        <authorList>
            <person name="Ellenberger Sabrina"/>
        </authorList>
    </citation>
    <scope>NUCLEOTIDE SEQUENCE [LARGE SCALE GENOMIC DNA]</scope>
    <source>
        <strain evidence="7 8">CBS 412.66</strain>
    </source>
</reference>
<evidence type="ECO:0000259" key="6">
    <source>
        <dbReference type="Pfam" id="PF08573"/>
    </source>
</evidence>
<feature type="compositionally biased region" description="Polar residues" evidence="5">
    <location>
        <begin position="237"/>
        <end position="269"/>
    </location>
</feature>
<dbReference type="GO" id="GO:0006281">
    <property type="term" value="P:DNA repair"/>
    <property type="evidence" value="ECO:0007669"/>
    <property type="project" value="InterPro"/>
</dbReference>